<dbReference type="InterPro" id="IPR013087">
    <property type="entry name" value="Znf_C2H2_type"/>
</dbReference>
<name>A0A8K0CM68_IGNLU</name>
<evidence type="ECO:0000313" key="3">
    <source>
        <dbReference type="EMBL" id="KAF2889910.1"/>
    </source>
</evidence>
<evidence type="ECO:0000259" key="2">
    <source>
        <dbReference type="PROSITE" id="PS50157"/>
    </source>
</evidence>
<dbReference type="EMBL" id="VTPC01060772">
    <property type="protein sequence ID" value="KAF2889910.1"/>
    <property type="molecule type" value="Genomic_DNA"/>
</dbReference>
<feature type="non-terminal residue" evidence="3">
    <location>
        <position position="1"/>
    </location>
</feature>
<dbReference type="OrthoDB" id="8030979at2759"/>
<dbReference type="AlphaFoldDB" id="A0A8K0CM68"/>
<dbReference type="PROSITE" id="PS50157">
    <property type="entry name" value="ZINC_FINGER_C2H2_2"/>
    <property type="match status" value="1"/>
</dbReference>
<gene>
    <name evidence="3" type="ORF">ILUMI_16263</name>
</gene>
<dbReference type="InterPro" id="IPR036236">
    <property type="entry name" value="Znf_C2H2_sf"/>
</dbReference>
<dbReference type="Proteomes" id="UP000801492">
    <property type="component" value="Unassembled WGS sequence"/>
</dbReference>
<comment type="caution">
    <text evidence="3">The sequence shown here is derived from an EMBL/GenBank/DDBJ whole genome shotgun (WGS) entry which is preliminary data.</text>
</comment>
<dbReference type="Gene3D" id="3.30.160.60">
    <property type="entry name" value="Classic Zinc Finger"/>
    <property type="match status" value="1"/>
</dbReference>
<evidence type="ECO:0000313" key="4">
    <source>
        <dbReference type="Proteomes" id="UP000801492"/>
    </source>
</evidence>
<keyword evidence="4" id="KW-1185">Reference proteome</keyword>
<feature type="domain" description="C2H2-type" evidence="2">
    <location>
        <begin position="23"/>
        <end position="59"/>
    </location>
</feature>
<proteinExistence type="predicted"/>
<sequence length="237" mass="27117">TSALATLAVTAIEQLSAPTSKLLQCKNCDKQFTRRDALTRHQKETCGEPSGPLHNRRKEVRQACHLMFVIFCCRVDFGKISLCGDQLRQVQSFKSKKESRDQCAEFRSTVLCLSVISALAPPQGAPDPEQVLNLRGLQFPLKLKDVDEFTPLNLDIFVNIYELEEMYKSDGVVYEVVGHLHYATEKKRQHVNLLLINDDTGNKHYVLRMLSAQVSKHRESKHFCLYPIKQLMREDLQ</sequence>
<protein>
    <recommendedName>
        <fullName evidence="2">C2H2-type domain-containing protein</fullName>
    </recommendedName>
</protein>
<reference evidence="3" key="1">
    <citation type="submission" date="2019-08" db="EMBL/GenBank/DDBJ databases">
        <title>The genome of the North American firefly Photinus pyralis.</title>
        <authorList>
            <consortium name="Photinus pyralis genome working group"/>
            <person name="Fallon T.R."/>
            <person name="Sander Lower S.E."/>
            <person name="Weng J.-K."/>
        </authorList>
    </citation>
    <scope>NUCLEOTIDE SEQUENCE</scope>
    <source>
        <strain evidence="3">TRF0915ILg1</strain>
        <tissue evidence="3">Whole body</tissue>
    </source>
</reference>
<dbReference type="SUPFAM" id="SSF57667">
    <property type="entry name" value="beta-beta-alpha zinc fingers"/>
    <property type="match status" value="1"/>
</dbReference>
<organism evidence="3 4">
    <name type="scientific">Ignelater luminosus</name>
    <name type="common">Cucubano</name>
    <name type="synonym">Pyrophorus luminosus</name>
    <dbReference type="NCBI Taxonomy" id="2038154"/>
    <lineage>
        <taxon>Eukaryota</taxon>
        <taxon>Metazoa</taxon>
        <taxon>Ecdysozoa</taxon>
        <taxon>Arthropoda</taxon>
        <taxon>Hexapoda</taxon>
        <taxon>Insecta</taxon>
        <taxon>Pterygota</taxon>
        <taxon>Neoptera</taxon>
        <taxon>Endopterygota</taxon>
        <taxon>Coleoptera</taxon>
        <taxon>Polyphaga</taxon>
        <taxon>Elateriformia</taxon>
        <taxon>Elateroidea</taxon>
        <taxon>Elateridae</taxon>
        <taxon>Agrypninae</taxon>
        <taxon>Pyrophorini</taxon>
        <taxon>Ignelater</taxon>
    </lineage>
</organism>
<keyword evidence="1" id="KW-0863">Zinc-finger</keyword>
<keyword evidence="1" id="KW-0479">Metal-binding</keyword>
<accession>A0A8K0CM68</accession>
<evidence type="ECO:0000256" key="1">
    <source>
        <dbReference type="PROSITE-ProRule" id="PRU00042"/>
    </source>
</evidence>
<dbReference type="Pfam" id="PF00096">
    <property type="entry name" value="zf-C2H2"/>
    <property type="match status" value="1"/>
</dbReference>
<dbReference type="GO" id="GO:0008270">
    <property type="term" value="F:zinc ion binding"/>
    <property type="evidence" value="ECO:0007669"/>
    <property type="project" value="UniProtKB-KW"/>
</dbReference>
<keyword evidence="1" id="KW-0862">Zinc</keyword>